<dbReference type="AlphaFoldDB" id="D7G8N7"/>
<dbReference type="InParanoid" id="D7G8N7"/>
<name>D7G8N7_ECTSI</name>
<gene>
    <name evidence="1" type="ORF">Esi_0091_0018</name>
</gene>
<protein>
    <submittedName>
        <fullName evidence="1">Uncharacterized protein</fullName>
    </submittedName>
</protein>
<dbReference type="EMBL" id="FN649760">
    <property type="protein sequence ID" value="CBJ28061.1"/>
    <property type="molecule type" value="Genomic_DNA"/>
</dbReference>
<accession>D7G8N7</accession>
<proteinExistence type="predicted"/>
<sequence length="48" mass="5831">MWSEPTLNPFWNNKICRSRNPFYRQLYKGLQEIDTFKVSKNITASIMY</sequence>
<evidence type="ECO:0000313" key="2">
    <source>
        <dbReference type="Proteomes" id="UP000002630"/>
    </source>
</evidence>
<dbReference type="Proteomes" id="UP000002630">
    <property type="component" value="Unassembled WGS sequence"/>
</dbReference>
<organism evidence="1 2">
    <name type="scientific">Ectocarpus siliculosus</name>
    <name type="common">Brown alga</name>
    <name type="synonym">Conferva siliculosa</name>
    <dbReference type="NCBI Taxonomy" id="2880"/>
    <lineage>
        <taxon>Eukaryota</taxon>
        <taxon>Sar</taxon>
        <taxon>Stramenopiles</taxon>
        <taxon>Ochrophyta</taxon>
        <taxon>PX clade</taxon>
        <taxon>Phaeophyceae</taxon>
        <taxon>Ectocarpales</taxon>
        <taxon>Ectocarpaceae</taxon>
        <taxon>Ectocarpus</taxon>
    </lineage>
</organism>
<evidence type="ECO:0000313" key="1">
    <source>
        <dbReference type="EMBL" id="CBJ28061.1"/>
    </source>
</evidence>
<keyword evidence="2" id="KW-1185">Reference proteome</keyword>
<reference evidence="1 2" key="1">
    <citation type="journal article" date="2010" name="Nature">
        <title>The Ectocarpus genome and the independent evolution of multicellularity in brown algae.</title>
        <authorList>
            <person name="Cock J.M."/>
            <person name="Sterck L."/>
            <person name="Rouze P."/>
            <person name="Scornet D."/>
            <person name="Allen A.E."/>
            <person name="Amoutzias G."/>
            <person name="Anthouard V."/>
            <person name="Artiguenave F."/>
            <person name="Aury J.M."/>
            <person name="Badger J.H."/>
            <person name="Beszteri B."/>
            <person name="Billiau K."/>
            <person name="Bonnet E."/>
            <person name="Bothwell J.H."/>
            <person name="Bowler C."/>
            <person name="Boyen C."/>
            <person name="Brownlee C."/>
            <person name="Carrano C.J."/>
            <person name="Charrier B."/>
            <person name="Cho G.Y."/>
            <person name="Coelho S.M."/>
            <person name="Collen J."/>
            <person name="Corre E."/>
            <person name="Da Silva C."/>
            <person name="Delage L."/>
            <person name="Delaroque N."/>
            <person name="Dittami S.M."/>
            <person name="Doulbeau S."/>
            <person name="Elias M."/>
            <person name="Farnham G."/>
            <person name="Gachon C.M."/>
            <person name="Gschloessl B."/>
            <person name="Heesch S."/>
            <person name="Jabbari K."/>
            <person name="Jubin C."/>
            <person name="Kawai H."/>
            <person name="Kimura K."/>
            <person name="Kloareg B."/>
            <person name="Kupper F.C."/>
            <person name="Lang D."/>
            <person name="Le Bail A."/>
            <person name="Leblanc C."/>
            <person name="Lerouge P."/>
            <person name="Lohr M."/>
            <person name="Lopez P.J."/>
            <person name="Martens C."/>
            <person name="Maumus F."/>
            <person name="Michel G."/>
            <person name="Miranda-Saavedra D."/>
            <person name="Morales J."/>
            <person name="Moreau H."/>
            <person name="Motomura T."/>
            <person name="Nagasato C."/>
            <person name="Napoli C.A."/>
            <person name="Nelson D.R."/>
            <person name="Nyvall-Collen P."/>
            <person name="Peters A.F."/>
            <person name="Pommier C."/>
            <person name="Potin P."/>
            <person name="Poulain J."/>
            <person name="Quesneville H."/>
            <person name="Read B."/>
            <person name="Rensing S.A."/>
            <person name="Ritter A."/>
            <person name="Rousvoal S."/>
            <person name="Samanta M."/>
            <person name="Samson G."/>
            <person name="Schroeder D.C."/>
            <person name="Segurens B."/>
            <person name="Strittmatter M."/>
            <person name="Tonon T."/>
            <person name="Tregear J.W."/>
            <person name="Valentin K."/>
            <person name="von Dassow P."/>
            <person name="Yamagishi T."/>
            <person name="Van de Peer Y."/>
            <person name="Wincker P."/>
        </authorList>
    </citation>
    <scope>NUCLEOTIDE SEQUENCE [LARGE SCALE GENOMIC DNA]</scope>
    <source>
        <strain evidence="2">Ec32 / CCAP1310/4</strain>
    </source>
</reference>
<dbReference type="OrthoDB" id="10677228at2759"/>